<gene>
    <name evidence="4" type="ORF">JGS22_010325</name>
</gene>
<feature type="region of interest" description="Disordered" evidence="2">
    <location>
        <begin position="278"/>
        <end position="311"/>
    </location>
</feature>
<proteinExistence type="predicted"/>
<evidence type="ECO:0000256" key="2">
    <source>
        <dbReference type="SAM" id="MobiDB-lite"/>
    </source>
</evidence>
<comment type="caution">
    <text evidence="4">The sequence shown here is derived from an EMBL/GenBank/DDBJ whole genome shotgun (WGS) entry which is preliminary data.</text>
</comment>
<feature type="compositionally biased region" description="Basic and acidic residues" evidence="2">
    <location>
        <begin position="278"/>
        <end position="287"/>
    </location>
</feature>
<dbReference type="RefSeq" id="WP_211041675.1">
    <property type="nucleotide sequence ID" value="NZ_JAELVF020000001.1"/>
</dbReference>
<dbReference type="InterPro" id="IPR036689">
    <property type="entry name" value="ESAT-6-like_sf"/>
</dbReference>
<protein>
    <recommendedName>
        <fullName evidence="3">Outer membrane channel protein CpnT-like N-terminal domain-containing protein</fullName>
    </recommendedName>
</protein>
<dbReference type="SUPFAM" id="SSF140453">
    <property type="entry name" value="EsxAB dimer-like"/>
    <property type="match status" value="1"/>
</dbReference>
<dbReference type="Gene3D" id="1.10.287.1060">
    <property type="entry name" value="ESAT-6-like"/>
    <property type="match status" value="1"/>
</dbReference>
<dbReference type="AlphaFoldDB" id="A0A949N4J7"/>
<name>A0A949N4J7_9ACTN</name>
<dbReference type="EMBL" id="JAELVF020000001">
    <property type="protein sequence ID" value="MBU7597994.1"/>
    <property type="molecule type" value="Genomic_DNA"/>
</dbReference>
<keyword evidence="1" id="KW-0175">Coiled coil</keyword>
<feature type="domain" description="Outer membrane channel protein CpnT-like N-terminal" evidence="3">
    <location>
        <begin position="48"/>
        <end position="162"/>
    </location>
</feature>
<evidence type="ECO:0000313" key="4">
    <source>
        <dbReference type="EMBL" id="MBU7597994.1"/>
    </source>
</evidence>
<accession>A0A949N4J7</accession>
<evidence type="ECO:0000313" key="5">
    <source>
        <dbReference type="Proteomes" id="UP000694501"/>
    </source>
</evidence>
<evidence type="ECO:0000259" key="3">
    <source>
        <dbReference type="Pfam" id="PF25547"/>
    </source>
</evidence>
<keyword evidence="5" id="KW-1185">Reference proteome</keyword>
<dbReference type="Proteomes" id="UP000694501">
    <property type="component" value="Unassembled WGS sequence"/>
</dbReference>
<organism evidence="4 5">
    <name type="scientific">Streptomyces tardus</name>
    <dbReference type="NCBI Taxonomy" id="2780544"/>
    <lineage>
        <taxon>Bacteria</taxon>
        <taxon>Bacillati</taxon>
        <taxon>Actinomycetota</taxon>
        <taxon>Actinomycetes</taxon>
        <taxon>Kitasatosporales</taxon>
        <taxon>Streptomycetaceae</taxon>
        <taxon>Streptomyces</taxon>
    </lineage>
</organism>
<dbReference type="Pfam" id="PF25547">
    <property type="entry name" value="WXG100_2"/>
    <property type="match status" value="1"/>
</dbReference>
<reference evidence="4" key="1">
    <citation type="submission" date="2021-06" db="EMBL/GenBank/DDBJ databases">
        <title>Sequencing of actinobacteria type strains.</title>
        <authorList>
            <person name="Nguyen G.-S."/>
            <person name="Wentzel A."/>
        </authorList>
    </citation>
    <scope>NUCLEOTIDE SEQUENCE</scope>
    <source>
        <strain evidence="4">P38-E01</strain>
    </source>
</reference>
<evidence type="ECO:0000256" key="1">
    <source>
        <dbReference type="SAM" id="Coils"/>
    </source>
</evidence>
<sequence length="311" mass="34246">MTAEWRNEGDALTRINYTPDSPGSVLDEIVRDVLKQFNVDELLEKVSGDNEKLLAVAQKWRDEATALRGVVEDLQAERKTLQRSWTGPASTAFGVAANGFELALLGEADDMDTTAELLELAALECGEAERLMLDLVVELVQSIAVTAATSAILSLVTFGASAAIGAVISGANIAYRVARGVRITAQLAERLARLSRRMQARRKLEGLKGKFDKLDEIKKKKEVDRTTGEEQFLQKYKEMQKEVKKGVGKTVKRGLDVKPVGPIKEALLGDEDAAVSEVRDSYERRPEQQTFADRLENPTPVQKRSVEEAFG</sequence>
<dbReference type="InterPro" id="IPR057746">
    <property type="entry name" value="CpnT-like_N"/>
</dbReference>
<feature type="coiled-coil region" evidence="1">
    <location>
        <begin position="57"/>
        <end position="84"/>
    </location>
</feature>